<sequence length="111" mass="12785">MVKLRTLTQSAKFRLKAELRLVIRQDTRWSSTFGMLKRYFQLLEFLDAEDDDIMEVLPSPTSNKRLRALFKELKSVESVAKALQGRDVDLLDVLELKSFTALTLSQGVFAF</sequence>
<dbReference type="VEuPathDB" id="FungiDB:PPTG_20312"/>
<dbReference type="PANTHER" id="PTHR40866:SF1">
    <property type="entry name" value="BED-TYPE DOMAIN-CONTAINING PROTEIN"/>
    <property type="match status" value="1"/>
</dbReference>
<proteinExistence type="predicted"/>
<gene>
    <name evidence="1" type="ORF">L916_14347</name>
</gene>
<accession>W2IG66</accession>
<name>W2IG66_PHYNI</name>
<dbReference type="EMBL" id="KI674616">
    <property type="protein sequence ID" value="ETL33141.1"/>
    <property type="molecule type" value="Genomic_DNA"/>
</dbReference>
<dbReference type="AlphaFoldDB" id="W2IG66"/>
<reference evidence="1" key="1">
    <citation type="submission" date="2013-11" db="EMBL/GenBank/DDBJ databases">
        <title>The Genome Sequence of Phytophthora parasitica CJ05E6.</title>
        <authorList>
            <consortium name="The Broad Institute Genomics Platform"/>
            <person name="Russ C."/>
            <person name="Tyler B."/>
            <person name="Panabieres F."/>
            <person name="Shan W."/>
            <person name="Tripathy S."/>
            <person name="Grunwald N."/>
            <person name="Machado M."/>
            <person name="Johnson C.S."/>
            <person name="Arredondo F."/>
            <person name="Hong C."/>
            <person name="Coffey M."/>
            <person name="Young S.K."/>
            <person name="Zeng Q."/>
            <person name="Gargeya S."/>
            <person name="Fitzgerald M."/>
            <person name="Abouelleil A."/>
            <person name="Alvarado L."/>
            <person name="Chapman S.B."/>
            <person name="Gainer-Dewar J."/>
            <person name="Goldberg J."/>
            <person name="Griggs A."/>
            <person name="Gujja S."/>
            <person name="Hansen M."/>
            <person name="Howarth C."/>
            <person name="Imamovic A."/>
            <person name="Ireland A."/>
            <person name="Larimer J."/>
            <person name="McCowan C."/>
            <person name="Murphy C."/>
            <person name="Pearson M."/>
            <person name="Poon T.W."/>
            <person name="Priest M."/>
            <person name="Roberts A."/>
            <person name="Saif S."/>
            <person name="Shea T."/>
            <person name="Sykes S."/>
            <person name="Wortman J."/>
            <person name="Nusbaum C."/>
            <person name="Birren B."/>
        </authorList>
    </citation>
    <scope>NUCLEOTIDE SEQUENCE [LARGE SCALE GENOMIC DNA]</scope>
    <source>
        <strain evidence="1">CJ05E6</strain>
    </source>
</reference>
<evidence type="ECO:0000313" key="1">
    <source>
        <dbReference type="EMBL" id="ETL33141.1"/>
    </source>
</evidence>
<dbReference type="PANTHER" id="PTHR40866">
    <property type="entry name" value="BED-TYPE DOMAIN-CONTAINING PROTEIN"/>
    <property type="match status" value="1"/>
</dbReference>
<organism evidence="1">
    <name type="scientific">Phytophthora nicotianae</name>
    <name type="common">Potato buckeye rot agent</name>
    <name type="synonym">Phytophthora parasitica</name>
    <dbReference type="NCBI Taxonomy" id="4792"/>
    <lineage>
        <taxon>Eukaryota</taxon>
        <taxon>Sar</taxon>
        <taxon>Stramenopiles</taxon>
        <taxon>Oomycota</taxon>
        <taxon>Peronosporomycetes</taxon>
        <taxon>Peronosporales</taxon>
        <taxon>Peronosporaceae</taxon>
        <taxon>Phytophthora</taxon>
    </lineage>
</organism>
<protein>
    <submittedName>
        <fullName evidence="1">Uncharacterized protein</fullName>
    </submittedName>
</protein>
<dbReference type="Proteomes" id="UP000053864">
    <property type="component" value="Unassembled WGS sequence"/>
</dbReference>